<comment type="caution">
    <text evidence="2">The sequence shown here is derived from an EMBL/GenBank/DDBJ whole genome shotgun (WGS) entry which is preliminary data.</text>
</comment>
<dbReference type="InterPro" id="IPR029060">
    <property type="entry name" value="PIN-like_dom_sf"/>
</dbReference>
<feature type="domain" description="PIN" evidence="1">
    <location>
        <begin position="7"/>
        <end position="116"/>
    </location>
</feature>
<evidence type="ECO:0000259" key="1">
    <source>
        <dbReference type="Pfam" id="PF01850"/>
    </source>
</evidence>
<evidence type="ECO:0000313" key="3">
    <source>
        <dbReference type="Proteomes" id="UP000652176"/>
    </source>
</evidence>
<dbReference type="Proteomes" id="UP000652176">
    <property type="component" value="Unassembled WGS sequence"/>
</dbReference>
<reference evidence="2 3" key="1">
    <citation type="submission" date="2020-09" db="EMBL/GenBank/DDBJ databases">
        <title>Methylomonas albis sp. nov. and Methylomonas fluvii sp. nov.: Two cold-adapted methanotrophs from the River Elbe and an amended description of Methylovulum psychrotolerans strain Eb1.</title>
        <authorList>
            <person name="Bussmann I.K."/>
            <person name="Klings K.-W."/>
            <person name="Warnstedt J."/>
            <person name="Hoppert M."/>
            <person name="Saborowski A."/>
            <person name="Horn F."/>
            <person name="Liebner S."/>
        </authorList>
    </citation>
    <scope>NUCLEOTIDE SEQUENCE [LARGE SCALE GENOMIC DNA]</scope>
    <source>
        <strain evidence="2 3">EbA</strain>
    </source>
</reference>
<organism evidence="2 3">
    <name type="scientific">Methylomonas albis</name>
    <dbReference type="NCBI Taxonomy" id="1854563"/>
    <lineage>
        <taxon>Bacteria</taxon>
        <taxon>Pseudomonadati</taxon>
        <taxon>Pseudomonadota</taxon>
        <taxon>Gammaproteobacteria</taxon>
        <taxon>Methylococcales</taxon>
        <taxon>Methylococcaceae</taxon>
        <taxon>Methylomonas</taxon>
    </lineage>
</organism>
<keyword evidence="3" id="KW-1185">Reference proteome</keyword>
<dbReference type="EMBL" id="JACXSS010000001">
    <property type="protein sequence ID" value="MBD9358079.1"/>
    <property type="molecule type" value="Genomic_DNA"/>
</dbReference>
<protein>
    <submittedName>
        <fullName evidence="2">PIN domain-containing protein</fullName>
    </submittedName>
</protein>
<proteinExistence type="predicted"/>
<dbReference type="Pfam" id="PF01850">
    <property type="entry name" value="PIN"/>
    <property type="match status" value="1"/>
</dbReference>
<dbReference type="InterPro" id="IPR002716">
    <property type="entry name" value="PIN_dom"/>
</dbReference>
<dbReference type="Gene3D" id="3.40.50.1010">
    <property type="entry name" value="5'-nuclease"/>
    <property type="match status" value="1"/>
</dbReference>
<evidence type="ECO:0000313" key="2">
    <source>
        <dbReference type="EMBL" id="MBD9358079.1"/>
    </source>
</evidence>
<dbReference type="CDD" id="cd18692">
    <property type="entry name" value="PIN_VapC-like"/>
    <property type="match status" value="1"/>
</dbReference>
<dbReference type="SUPFAM" id="SSF88723">
    <property type="entry name" value="PIN domain-like"/>
    <property type="match status" value="1"/>
</dbReference>
<accession>A0ABR9D4M2</accession>
<gene>
    <name evidence="2" type="ORF">IE877_19755</name>
</gene>
<dbReference type="RefSeq" id="WP_192376316.1">
    <property type="nucleotide sequence ID" value="NZ_CAJHIV010000001.1"/>
</dbReference>
<sequence length="141" mass="15588">MKTAKAFFDSNVLLYLLSADNAKADQAETLLAGCGAISVQVLNEFTSVATRTFKMSYPEVREALQIVKSVCQIHPLSVDIHERGLDIAERYGFSWYDSLIVGAALAAECDCLYSEDLQRGQVVDNQLRIVNPFIDLAVWAP</sequence>
<name>A0ABR9D4M2_9GAMM</name>